<accession>A0A0C9ZWK1</accession>
<dbReference type="Proteomes" id="UP000054018">
    <property type="component" value="Unassembled WGS sequence"/>
</dbReference>
<name>A0A0C9ZWK1_9AGAM</name>
<proteinExistence type="predicted"/>
<keyword evidence="2" id="KW-1185">Reference proteome</keyword>
<evidence type="ECO:0000313" key="1">
    <source>
        <dbReference type="EMBL" id="KIK23993.1"/>
    </source>
</evidence>
<dbReference type="HOGENOM" id="CLU_2062405_0_0_1"/>
<gene>
    <name evidence="1" type="ORF">PISMIDRAFT_678745</name>
</gene>
<dbReference type="AlphaFoldDB" id="A0A0C9ZWK1"/>
<dbReference type="EMBL" id="KN833721">
    <property type="protein sequence ID" value="KIK23993.1"/>
    <property type="molecule type" value="Genomic_DNA"/>
</dbReference>
<organism evidence="1 2">
    <name type="scientific">Pisolithus microcarpus 441</name>
    <dbReference type="NCBI Taxonomy" id="765257"/>
    <lineage>
        <taxon>Eukaryota</taxon>
        <taxon>Fungi</taxon>
        <taxon>Dikarya</taxon>
        <taxon>Basidiomycota</taxon>
        <taxon>Agaricomycotina</taxon>
        <taxon>Agaricomycetes</taxon>
        <taxon>Agaricomycetidae</taxon>
        <taxon>Boletales</taxon>
        <taxon>Sclerodermatineae</taxon>
        <taxon>Pisolithaceae</taxon>
        <taxon>Pisolithus</taxon>
    </lineage>
</organism>
<protein>
    <submittedName>
        <fullName evidence="1">Uncharacterized protein</fullName>
    </submittedName>
</protein>
<sequence>MSLITRLYQFWHFRLQEVMHGARVGGNLSKEGTPARWLSYSVGFLRFRNSLGARQVLLLNVNRRRTYTLLTLVDTPNLHFFPDSYPQNSGNDRHIRFASLSASISELVNACTNLARWGV</sequence>
<reference evidence="2" key="2">
    <citation type="submission" date="2015-01" db="EMBL/GenBank/DDBJ databases">
        <title>Evolutionary Origins and Diversification of the Mycorrhizal Mutualists.</title>
        <authorList>
            <consortium name="DOE Joint Genome Institute"/>
            <consortium name="Mycorrhizal Genomics Consortium"/>
            <person name="Kohler A."/>
            <person name="Kuo A."/>
            <person name="Nagy L.G."/>
            <person name="Floudas D."/>
            <person name="Copeland A."/>
            <person name="Barry K.W."/>
            <person name="Cichocki N."/>
            <person name="Veneault-Fourrey C."/>
            <person name="LaButti K."/>
            <person name="Lindquist E.A."/>
            <person name="Lipzen A."/>
            <person name="Lundell T."/>
            <person name="Morin E."/>
            <person name="Murat C."/>
            <person name="Riley R."/>
            <person name="Ohm R."/>
            <person name="Sun H."/>
            <person name="Tunlid A."/>
            <person name="Henrissat B."/>
            <person name="Grigoriev I.V."/>
            <person name="Hibbett D.S."/>
            <person name="Martin F."/>
        </authorList>
    </citation>
    <scope>NUCLEOTIDE SEQUENCE [LARGE SCALE GENOMIC DNA]</scope>
    <source>
        <strain evidence="2">441</strain>
    </source>
</reference>
<reference evidence="1 2" key="1">
    <citation type="submission" date="2014-04" db="EMBL/GenBank/DDBJ databases">
        <authorList>
            <consortium name="DOE Joint Genome Institute"/>
            <person name="Kuo A."/>
            <person name="Kohler A."/>
            <person name="Costa M.D."/>
            <person name="Nagy L.G."/>
            <person name="Floudas D."/>
            <person name="Copeland A."/>
            <person name="Barry K.W."/>
            <person name="Cichocki N."/>
            <person name="Veneault-Fourrey C."/>
            <person name="LaButti K."/>
            <person name="Lindquist E.A."/>
            <person name="Lipzen A."/>
            <person name="Lundell T."/>
            <person name="Morin E."/>
            <person name="Murat C."/>
            <person name="Sun H."/>
            <person name="Tunlid A."/>
            <person name="Henrissat B."/>
            <person name="Grigoriev I.V."/>
            <person name="Hibbett D.S."/>
            <person name="Martin F."/>
            <person name="Nordberg H.P."/>
            <person name="Cantor M.N."/>
            <person name="Hua S.X."/>
        </authorList>
    </citation>
    <scope>NUCLEOTIDE SEQUENCE [LARGE SCALE GENOMIC DNA]</scope>
    <source>
        <strain evidence="1 2">441</strain>
    </source>
</reference>
<evidence type="ECO:0000313" key="2">
    <source>
        <dbReference type="Proteomes" id="UP000054018"/>
    </source>
</evidence>